<feature type="region of interest" description="Disordered" evidence="1">
    <location>
        <begin position="57"/>
        <end position="84"/>
    </location>
</feature>
<protein>
    <recommendedName>
        <fullName evidence="3">DUF4124 domain-containing protein</fullName>
    </recommendedName>
</protein>
<dbReference type="STRING" id="709839.TSA66_17835"/>
<evidence type="ECO:0000313" key="5">
    <source>
        <dbReference type="Proteomes" id="UP000031572"/>
    </source>
</evidence>
<keyword evidence="2" id="KW-0732">Signal</keyword>
<name>A0A0C2BLV7_9BURK</name>
<dbReference type="OrthoDB" id="8853421at2"/>
<dbReference type="Proteomes" id="UP000031572">
    <property type="component" value="Unassembled WGS sequence"/>
</dbReference>
<sequence>MTARRALMALCLLSFSIPALAVYKCEEGGKISYSDFACPGGRQLDIAVPATDAASAKQQLAQEKSALQRLENDRHKREAKEEKEQLRIAHAMASRKRKCDALARRVKWAEEDSRLAHGRSTEKTIRKAHRLVEQYDGECPK</sequence>
<dbReference type="Pfam" id="PF13511">
    <property type="entry name" value="DUF4124"/>
    <property type="match status" value="1"/>
</dbReference>
<evidence type="ECO:0000256" key="2">
    <source>
        <dbReference type="SAM" id="SignalP"/>
    </source>
</evidence>
<feature type="domain" description="DUF4124" evidence="3">
    <location>
        <begin position="9"/>
        <end position="56"/>
    </location>
</feature>
<comment type="caution">
    <text evidence="4">The sequence shown here is derived from an EMBL/GenBank/DDBJ whole genome shotgun (WGS) entry which is preliminary data.</text>
</comment>
<proteinExistence type="predicted"/>
<accession>A0A0C2BLV7</accession>
<keyword evidence="5" id="KW-1185">Reference proteome</keyword>
<dbReference type="RefSeq" id="WP_040040915.1">
    <property type="nucleotide sequence ID" value="NZ_JWJG01000028.1"/>
</dbReference>
<gene>
    <name evidence="4" type="ORF">TSA66_17835</name>
</gene>
<evidence type="ECO:0000313" key="4">
    <source>
        <dbReference type="EMBL" id="KIF82240.1"/>
    </source>
</evidence>
<dbReference type="AlphaFoldDB" id="A0A0C2BLV7"/>
<feature type="signal peptide" evidence="2">
    <location>
        <begin position="1"/>
        <end position="21"/>
    </location>
</feature>
<organism evidence="4 5">
    <name type="scientific">Noviherbaspirillum autotrophicum</name>
    <dbReference type="NCBI Taxonomy" id="709839"/>
    <lineage>
        <taxon>Bacteria</taxon>
        <taxon>Pseudomonadati</taxon>
        <taxon>Pseudomonadota</taxon>
        <taxon>Betaproteobacteria</taxon>
        <taxon>Burkholderiales</taxon>
        <taxon>Oxalobacteraceae</taxon>
        <taxon>Noviherbaspirillum</taxon>
    </lineage>
</organism>
<reference evidence="4 5" key="1">
    <citation type="submission" date="2014-12" db="EMBL/GenBank/DDBJ databases">
        <title>Denitrispirillum autotrophicum gen. nov., sp. nov., Denitrifying, Facultatively Autotrophic Bacteria Isolated from Rice Paddy Soil.</title>
        <authorList>
            <person name="Ishii S."/>
            <person name="Ashida N."/>
            <person name="Ohno H."/>
            <person name="Otsuka S."/>
            <person name="Yokota A."/>
            <person name="Senoo K."/>
        </authorList>
    </citation>
    <scope>NUCLEOTIDE SEQUENCE [LARGE SCALE GENOMIC DNA]</scope>
    <source>
        <strain evidence="4 5">TSA66</strain>
    </source>
</reference>
<feature type="compositionally biased region" description="Basic and acidic residues" evidence="1">
    <location>
        <begin position="70"/>
        <end position="84"/>
    </location>
</feature>
<evidence type="ECO:0000256" key="1">
    <source>
        <dbReference type="SAM" id="MobiDB-lite"/>
    </source>
</evidence>
<dbReference type="EMBL" id="JWJG01000028">
    <property type="protein sequence ID" value="KIF82240.1"/>
    <property type="molecule type" value="Genomic_DNA"/>
</dbReference>
<evidence type="ECO:0000259" key="3">
    <source>
        <dbReference type="Pfam" id="PF13511"/>
    </source>
</evidence>
<dbReference type="InterPro" id="IPR025392">
    <property type="entry name" value="DUF4124"/>
</dbReference>
<feature type="chain" id="PRO_5002163136" description="DUF4124 domain-containing protein" evidence="2">
    <location>
        <begin position="22"/>
        <end position="141"/>
    </location>
</feature>